<evidence type="ECO:0000313" key="2">
    <source>
        <dbReference type="EMBL" id="RRT83853.1"/>
    </source>
</evidence>
<organism evidence="2 3">
    <name type="scientific">Ensete ventricosum</name>
    <name type="common">Abyssinian banana</name>
    <name type="synonym">Musa ensete</name>
    <dbReference type="NCBI Taxonomy" id="4639"/>
    <lineage>
        <taxon>Eukaryota</taxon>
        <taxon>Viridiplantae</taxon>
        <taxon>Streptophyta</taxon>
        <taxon>Embryophyta</taxon>
        <taxon>Tracheophyta</taxon>
        <taxon>Spermatophyta</taxon>
        <taxon>Magnoliopsida</taxon>
        <taxon>Liliopsida</taxon>
        <taxon>Zingiberales</taxon>
        <taxon>Musaceae</taxon>
        <taxon>Ensete</taxon>
    </lineage>
</organism>
<proteinExistence type="predicted"/>
<gene>
    <name evidence="2" type="ORF">B296_00000768</name>
</gene>
<dbReference type="AlphaFoldDB" id="A0A427B5V9"/>
<reference evidence="2 3" key="1">
    <citation type="journal article" date="2014" name="Agronomy (Basel)">
        <title>A Draft Genome Sequence for Ensete ventricosum, the Drought-Tolerant Tree Against Hunger.</title>
        <authorList>
            <person name="Harrison J."/>
            <person name="Moore K.A."/>
            <person name="Paszkiewicz K."/>
            <person name="Jones T."/>
            <person name="Grant M."/>
            <person name="Ambacheew D."/>
            <person name="Muzemil S."/>
            <person name="Studholme D.J."/>
        </authorList>
    </citation>
    <scope>NUCLEOTIDE SEQUENCE [LARGE SCALE GENOMIC DNA]</scope>
</reference>
<protein>
    <submittedName>
        <fullName evidence="2">Uncharacterized protein</fullName>
    </submittedName>
</protein>
<feature type="region of interest" description="Disordered" evidence="1">
    <location>
        <begin position="1"/>
        <end position="21"/>
    </location>
</feature>
<dbReference type="Proteomes" id="UP000287651">
    <property type="component" value="Unassembled WGS sequence"/>
</dbReference>
<evidence type="ECO:0000256" key="1">
    <source>
        <dbReference type="SAM" id="MobiDB-lite"/>
    </source>
</evidence>
<dbReference type="EMBL" id="AMZH03000421">
    <property type="protein sequence ID" value="RRT83853.1"/>
    <property type="molecule type" value="Genomic_DNA"/>
</dbReference>
<feature type="compositionally biased region" description="Polar residues" evidence="1">
    <location>
        <begin position="122"/>
        <end position="131"/>
    </location>
</feature>
<comment type="caution">
    <text evidence="2">The sequence shown here is derived from an EMBL/GenBank/DDBJ whole genome shotgun (WGS) entry which is preliminary data.</text>
</comment>
<sequence>MEYDHHPSDSPRATPPLKRKQHHHHCFTSCFRPDGGDQGEPIYGERAARPVTRSPTSWIRPEHRGKCLGKGCHCGGGRHRRRPSTEFTYDPLSYALNFDEGYEVESPTFAEQLRLRCFSSQLPASPSRKGSSTGGFDDPNRVRRVGGMDARLRFS</sequence>
<name>A0A427B5V9_ENSVE</name>
<feature type="region of interest" description="Disordered" evidence="1">
    <location>
        <begin position="122"/>
        <end position="155"/>
    </location>
</feature>
<dbReference type="PANTHER" id="PTHR33168">
    <property type="entry name" value="STRESS INDUCED PROTEIN-RELATED"/>
    <property type="match status" value="1"/>
</dbReference>
<evidence type="ECO:0000313" key="3">
    <source>
        <dbReference type="Proteomes" id="UP000287651"/>
    </source>
</evidence>
<accession>A0A427B5V9</accession>